<evidence type="ECO:0000256" key="1">
    <source>
        <dbReference type="ARBA" id="ARBA00022723"/>
    </source>
</evidence>
<sequence>MPMAISQIVANMPSRRPHKHWCKVCNKKFLSGKALGGHMSCHRHAGKQPKSTASPPAIVVDLPVLLLGPSDEKPSPSSLESQCLRCSKVFSSCQSPRGNMGMHSEKKLMAKPDEEPGPAGLMEAWANANGDHGHNVMLFSPVKRKRSKRGMPVLNSEMNAAAALLMLAEHSDKTSADEDCCGGDKDDNISTPMVLKEVNLNAFEQLDQSDEFTNSARLKSDKNPAYEGFYEHCEKENSLNLPADAPKKEVLLNVFDYKMDVEAEFMKPGADISVEELKSSLNLVADAPKKEVLLNVFDHGMDVDAEFMMPGADISVEELKSSDLSAAMNMKRHQCKVCGKSLRSGQALGGHMTLHLHFEKKNKLNSVADVPKEVLLNAFDHEVDADIEFMTPGAAISVELESSDISAAVNVKKHQCKVCGKLLGSGRALGGHMRLHYVRKCNLHQEVADCPYSVMMEEQMQKLELDSPIFYRRRPHSHGRKSDSEP</sequence>
<evidence type="ECO:0000259" key="8">
    <source>
        <dbReference type="PROSITE" id="PS50157"/>
    </source>
</evidence>
<accession>A0A811RIN0</accession>
<name>A0A811RIN0_9POAL</name>
<dbReference type="GO" id="GO:0005634">
    <property type="term" value="C:nucleus"/>
    <property type="evidence" value="ECO:0007669"/>
    <property type="project" value="TreeGrafter"/>
</dbReference>
<dbReference type="InterPro" id="IPR013087">
    <property type="entry name" value="Znf_C2H2_type"/>
</dbReference>
<dbReference type="InterPro" id="IPR044653">
    <property type="entry name" value="AZF1/2/3-like"/>
</dbReference>
<keyword evidence="10" id="KW-1185">Reference proteome</keyword>
<organism evidence="9 10">
    <name type="scientific">Miscanthus lutarioriparius</name>
    <dbReference type="NCBI Taxonomy" id="422564"/>
    <lineage>
        <taxon>Eukaryota</taxon>
        <taxon>Viridiplantae</taxon>
        <taxon>Streptophyta</taxon>
        <taxon>Embryophyta</taxon>
        <taxon>Tracheophyta</taxon>
        <taxon>Spermatophyta</taxon>
        <taxon>Magnoliopsida</taxon>
        <taxon>Liliopsida</taxon>
        <taxon>Poales</taxon>
        <taxon>Poaceae</taxon>
        <taxon>PACMAD clade</taxon>
        <taxon>Panicoideae</taxon>
        <taxon>Andropogonodae</taxon>
        <taxon>Andropogoneae</taxon>
        <taxon>Saccharinae</taxon>
        <taxon>Miscanthus</taxon>
    </lineage>
</organism>
<dbReference type="PANTHER" id="PTHR45988:SF57">
    <property type="entry name" value="OS06G0304200 PROTEIN"/>
    <property type="match status" value="1"/>
</dbReference>
<dbReference type="GO" id="GO:0000976">
    <property type="term" value="F:transcription cis-regulatory region binding"/>
    <property type="evidence" value="ECO:0007669"/>
    <property type="project" value="TreeGrafter"/>
</dbReference>
<keyword evidence="1" id="KW-0479">Metal-binding</keyword>
<evidence type="ECO:0000256" key="4">
    <source>
        <dbReference type="ARBA" id="ARBA00022833"/>
    </source>
</evidence>
<dbReference type="InterPro" id="IPR036236">
    <property type="entry name" value="Znf_C2H2_sf"/>
</dbReference>
<evidence type="ECO:0000256" key="7">
    <source>
        <dbReference type="PROSITE-ProRule" id="PRU00042"/>
    </source>
</evidence>
<dbReference type="OrthoDB" id="8922241at2759"/>
<keyword evidence="2" id="KW-0677">Repeat</keyword>
<gene>
    <name evidence="9" type="ORF">NCGR_LOCUS53000</name>
</gene>
<dbReference type="GO" id="GO:0003700">
    <property type="term" value="F:DNA-binding transcription factor activity"/>
    <property type="evidence" value="ECO:0007669"/>
    <property type="project" value="InterPro"/>
</dbReference>
<dbReference type="Proteomes" id="UP000604825">
    <property type="component" value="Unassembled WGS sequence"/>
</dbReference>
<evidence type="ECO:0000313" key="9">
    <source>
        <dbReference type="EMBL" id="CAD6269698.1"/>
    </source>
</evidence>
<protein>
    <recommendedName>
        <fullName evidence="8">C2H2-type domain-containing protein</fullName>
    </recommendedName>
</protein>
<evidence type="ECO:0000313" key="10">
    <source>
        <dbReference type="Proteomes" id="UP000604825"/>
    </source>
</evidence>
<evidence type="ECO:0000256" key="2">
    <source>
        <dbReference type="ARBA" id="ARBA00022737"/>
    </source>
</evidence>
<keyword evidence="3 7" id="KW-0863">Zinc-finger</keyword>
<dbReference type="PANTHER" id="PTHR45988">
    <property type="entry name" value="C2H2 TYPE ZINC FINGER TRANSCRIPTION FACTOR FAMILY-RELATED"/>
    <property type="match status" value="1"/>
</dbReference>
<dbReference type="Pfam" id="PF13912">
    <property type="entry name" value="zf-C2H2_6"/>
    <property type="match status" value="3"/>
</dbReference>
<feature type="domain" description="C2H2-type" evidence="8">
    <location>
        <begin position="333"/>
        <end position="362"/>
    </location>
</feature>
<dbReference type="SMART" id="SM00355">
    <property type="entry name" value="ZnF_C2H2"/>
    <property type="match status" value="3"/>
</dbReference>
<evidence type="ECO:0000256" key="6">
    <source>
        <dbReference type="ARBA" id="ARBA00023163"/>
    </source>
</evidence>
<keyword evidence="4" id="KW-0862">Zinc</keyword>
<feature type="domain" description="C2H2-type" evidence="8">
    <location>
        <begin position="414"/>
        <end position="441"/>
    </location>
</feature>
<dbReference type="GO" id="GO:0008270">
    <property type="term" value="F:zinc ion binding"/>
    <property type="evidence" value="ECO:0007669"/>
    <property type="project" value="UniProtKB-KW"/>
</dbReference>
<comment type="caution">
    <text evidence="9">The sequence shown here is derived from an EMBL/GenBank/DDBJ whole genome shotgun (WGS) entry which is preliminary data.</text>
</comment>
<evidence type="ECO:0000256" key="5">
    <source>
        <dbReference type="ARBA" id="ARBA00023015"/>
    </source>
</evidence>
<dbReference type="PROSITE" id="PS00028">
    <property type="entry name" value="ZINC_FINGER_C2H2_1"/>
    <property type="match status" value="3"/>
</dbReference>
<reference evidence="9" key="1">
    <citation type="submission" date="2020-10" db="EMBL/GenBank/DDBJ databases">
        <authorList>
            <person name="Han B."/>
            <person name="Lu T."/>
            <person name="Zhao Q."/>
            <person name="Huang X."/>
            <person name="Zhao Y."/>
        </authorList>
    </citation>
    <scope>NUCLEOTIDE SEQUENCE</scope>
</reference>
<proteinExistence type="predicted"/>
<feature type="domain" description="C2H2-type" evidence="8">
    <location>
        <begin position="20"/>
        <end position="49"/>
    </location>
</feature>
<dbReference type="AlphaFoldDB" id="A0A811RIN0"/>
<dbReference type="Gene3D" id="3.30.160.60">
    <property type="entry name" value="Classic Zinc Finger"/>
    <property type="match status" value="1"/>
</dbReference>
<dbReference type="EMBL" id="CAJGYO010000015">
    <property type="protein sequence ID" value="CAD6269698.1"/>
    <property type="molecule type" value="Genomic_DNA"/>
</dbReference>
<dbReference type="PROSITE" id="PS50157">
    <property type="entry name" value="ZINC_FINGER_C2H2_2"/>
    <property type="match status" value="3"/>
</dbReference>
<dbReference type="SUPFAM" id="SSF57667">
    <property type="entry name" value="beta-beta-alpha zinc fingers"/>
    <property type="match status" value="1"/>
</dbReference>
<keyword evidence="5" id="KW-0805">Transcription regulation</keyword>
<keyword evidence="6" id="KW-0804">Transcription</keyword>
<evidence type="ECO:0000256" key="3">
    <source>
        <dbReference type="ARBA" id="ARBA00022771"/>
    </source>
</evidence>